<dbReference type="InterPro" id="IPR011990">
    <property type="entry name" value="TPR-like_helical_dom_sf"/>
</dbReference>
<accession>A0AAX6N2J1</accession>
<dbReference type="Gene3D" id="1.25.40.10">
    <property type="entry name" value="Tetratricopeptide repeat domain"/>
    <property type="match status" value="1"/>
</dbReference>
<gene>
    <name evidence="1" type="ORF">O0Q50_03160</name>
</gene>
<reference evidence="1" key="1">
    <citation type="journal article" date="2022" name="J Environ Chem Eng">
        <title>Biodegradation of petroleum oil using a constructed nonpathogenic and heavy metal-tolerant bacterial consortium isolated from marine sponges.</title>
        <authorList>
            <person name="Dechsakulwatana C."/>
            <person name="Rungsihiranrut A."/>
            <person name="Muangchinda C."/>
            <person name="Ningthoujam R."/>
            <person name="Klankeo P."/>
            <person name="Pinyakong O."/>
        </authorList>
    </citation>
    <scope>NUCLEOTIDE SEQUENCE</scope>
    <source>
        <strain evidence="1">TL01-2</strain>
    </source>
</reference>
<dbReference type="EMBL" id="JAPTGD010000001">
    <property type="protein sequence ID" value="MDU9690153.1"/>
    <property type="molecule type" value="Genomic_DNA"/>
</dbReference>
<name>A0AAX6N2J1_PRIAR</name>
<comment type="caution">
    <text evidence="1">The sequence shown here is derived from an EMBL/GenBank/DDBJ whole genome shotgun (WGS) entry which is preliminary data.</text>
</comment>
<dbReference type="RefSeq" id="WP_115653591.1">
    <property type="nucleotide sequence ID" value="NZ_JAPTGD010000001.1"/>
</dbReference>
<evidence type="ECO:0000313" key="1">
    <source>
        <dbReference type="EMBL" id="MDU9690153.1"/>
    </source>
</evidence>
<dbReference type="SUPFAM" id="SSF48452">
    <property type="entry name" value="TPR-like"/>
    <property type="match status" value="1"/>
</dbReference>
<dbReference type="InterPro" id="IPR024248">
    <property type="entry name" value="DUF2695"/>
</dbReference>
<dbReference type="Proteomes" id="UP001269400">
    <property type="component" value="Unassembled WGS sequence"/>
</dbReference>
<sequence length="174" mass="20132">MDSLLELKDELIKGQKLAMQGSYQRRAPSKKAVPHLLAARKGLKEYVKQYSNDPLAWQLLSQAEEYLLNYNAALMALQNAVSLDKKDKKLLKRLALLKEYASKWQELDMTPEQLRSLEIYLEEKLEVYACNHTLIYTREWLDISTLHSKRSKIVKALQNQGGFCDCEVLMNVID</sequence>
<proteinExistence type="predicted"/>
<dbReference type="AlphaFoldDB" id="A0AAX6N2J1"/>
<protein>
    <submittedName>
        <fullName evidence="1">DUF2695 domain-containing protein</fullName>
    </submittedName>
</protein>
<reference evidence="1" key="2">
    <citation type="submission" date="2022-12" db="EMBL/GenBank/DDBJ databases">
        <authorList>
            <person name="Dechsakulwatana C."/>
            <person name="Rungsihiranrut A."/>
            <person name="Muangchinda C."/>
            <person name="Ningthoujam R."/>
            <person name="Klankeo P."/>
            <person name="Pinyakong O."/>
        </authorList>
    </citation>
    <scope>NUCLEOTIDE SEQUENCE</scope>
    <source>
        <strain evidence="1">TL01-2</strain>
    </source>
</reference>
<dbReference type="Pfam" id="PF10905">
    <property type="entry name" value="DUF2695"/>
    <property type="match status" value="1"/>
</dbReference>
<evidence type="ECO:0000313" key="2">
    <source>
        <dbReference type="Proteomes" id="UP001269400"/>
    </source>
</evidence>
<organism evidence="1 2">
    <name type="scientific">Priestia aryabhattai</name>
    <name type="common">Bacillus aryabhattai</name>
    <dbReference type="NCBI Taxonomy" id="412384"/>
    <lineage>
        <taxon>Bacteria</taxon>
        <taxon>Bacillati</taxon>
        <taxon>Bacillota</taxon>
        <taxon>Bacilli</taxon>
        <taxon>Bacillales</taxon>
        <taxon>Bacillaceae</taxon>
        <taxon>Priestia</taxon>
    </lineage>
</organism>